<feature type="transmembrane region" description="Helical" evidence="1">
    <location>
        <begin position="25"/>
        <end position="47"/>
    </location>
</feature>
<feature type="non-terminal residue" evidence="2">
    <location>
        <position position="1"/>
    </location>
</feature>
<dbReference type="Proteomes" id="UP001432322">
    <property type="component" value="Unassembled WGS sequence"/>
</dbReference>
<comment type="caution">
    <text evidence="2">The sequence shown here is derived from an EMBL/GenBank/DDBJ whole genome shotgun (WGS) entry which is preliminary data.</text>
</comment>
<protein>
    <submittedName>
        <fullName evidence="2">Uncharacterized protein</fullName>
    </submittedName>
</protein>
<name>A0AAV5VQ61_9BILA</name>
<feature type="non-terminal residue" evidence="2">
    <location>
        <position position="123"/>
    </location>
</feature>
<dbReference type="InterPro" id="IPR019428">
    <property type="entry name" value="7TM_GPCR_serpentine_rcpt_Str"/>
</dbReference>
<keyword evidence="1" id="KW-1133">Transmembrane helix</keyword>
<evidence type="ECO:0000256" key="1">
    <source>
        <dbReference type="SAM" id="Phobius"/>
    </source>
</evidence>
<keyword evidence="1" id="KW-0472">Membrane</keyword>
<keyword evidence="3" id="KW-1185">Reference proteome</keyword>
<feature type="transmembrane region" description="Helical" evidence="1">
    <location>
        <begin position="67"/>
        <end position="91"/>
    </location>
</feature>
<proteinExistence type="predicted"/>
<keyword evidence="1" id="KW-0812">Transmembrane</keyword>
<evidence type="ECO:0000313" key="2">
    <source>
        <dbReference type="EMBL" id="GMT19914.1"/>
    </source>
</evidence>
<accession>A0AAV5VQ61</accession>
<dbReference type="EMBL" id="BTSY01000003">
    <property type="protein sequence ID" value="GMT19914.1"/>
    <property type="molecule type" value="Genomic_DNA"/>
</dbReference>
<sequence length="123" mass="14068">FSRIFDGIGMSFAGSFLHDSPNVQYFMNFMMSPCYIALLECGAFNFLYKYAATCNKKLYHLFDSRLFVAFLSSIGALWLIIYTLFGAVYFVPTTALREKVAIALNDRFQTDFRDRNVFISGAD</sequence>
<gene>
    <name evidence="2" type="ORF">PFISCL1PPCAC_11211</name>
</gene>
<evidence type="ECO:0000313" key="3">
    <source>
        <dbReference type="Proteomes" id="UP001432322"/>
    </source>
</evidence>
<reference evidence="2" key="1">
    <citation type="submission" date="2023-10" db="EMBL/GenBank/DDBJ databases">
        <title>Genome assembly of Pristionchus species.</title>
        <authorList>
            <person name="Yoshida K."/>
            <person name="Sommer R.J."/>
        </authorList>
    </citation>
    <scope>NUCLEOTIDE SEQUENCE</scope>
    <source>
        <strain evidence="2">RS5133</strain>
    </source>
</reference>
<organism evidence="2 3">
    <name type="scientific">Pristionchus fissidentatus</name>
    <dbReference type="NCBI Taxonomy" id="1538716"/>
    <lineage>
        <taxon>Eukaryota</taxon>
        <taxon>Metazoa</taxon>
        <taxon>Ecdysozoa</taxon>
        <taxon>Nematoda</taxon>
        <taxon>Chromadorea</taxon>
        <taxon>Rhabditida</taxon>
        <taxon>Rhabditina</taxon>
        <taxon>Diplogasteromorpha</taxon>
        <taxon>Diplogasteroidea</taxon>
        <taxon>Neodiplogasteridae</taxon>
        <taxon>Pristionchus</taxon>
    </lineage>
</organism>
<dbReference type="Pfam" id="PF10326">
    <property type="entry name" value="7TM_GPCR_Str"/>
    <property type="match status" value="1"/>
</dbReference>
<dbReference type="AlphaFoldDB" id="A0AAV5VQ61"/>